<proteinExistence type="predicted"/>
<sequence>MRLTVALHKLFATDAGDIDFNVKAQPSERITYLSLLLRQEVAAVCEVVAAYRGFASSALATDMTRILLSVARGNAFTQLVIGADGSGLGIEFPFTSKNLESTLLAQIIRNVRGELKRNRGADTRYSISLSCVFITSRGKVTDALSMDQRTPKMTRDEKGIVYYEGLEQTSCSMDSDVAAVLMGIQQAYRTAMDDDDLRRTGRGPVIRLAITVTKQSLCPTISSSQLSHEGRREDTLQWLEAGYGVMTLYYLSLADAIDVISGASKLGLFVTPEINRPNASALFYIPHSIVEKQCLKTFDVMADLSKRGSNAWRAAGIDIFSLQEGMLGSRGPHTPPDSSVSASIHTRSRPRSRTRSFPPMESLDRPSTSIEEEPIAETSRDRREAEEQRRKQNFTRQLQAGERKSIGKPVNRAASHLAGSDSDGGELPGDSFSLSAILAPLNKSKKKAKNVKAQAEQPNSGSSNAHATRSTSRSISMFEIVTAVSSDAMPSKRAVTRSQKGSTSSPTRKVTATSAKVRKSKDSRDPREEFIGTTGSESVPQSPKRSRSPSKTIPEKSRSPASRSVSQSQRTPSRTLMTSRPRTGAMSVTPQVSSEALSFYRKLAVESDADGSFDSQGRLQLECKRLARELEETRAAKVLAEAGKNDLIEENQRLQAELDTVVANQKYKVYTIKRLERQLQDVRMAQEQQAKRESLREATHGLPLNLSMSAMPSAEPAVESLTKEIAVLRSKNDQLQNEITLCSAPEAIETLTAAARKDSDTIKKLSSRLTLLVTENRTVRTELLVARERAEVLWALRPLGDDGNERDELLHDALLLNQQYEQQLVELERAVGAADERLALYEQRQSREALLVETVNQLRAQIHQMSKRLDHSTTVTE</sequence>
<keyword evidence="4" id="KW-1185">Reference proteome</keyword>
<dbReference type="Proteomes" id="UP000315496">
    <property type="component" value="Chromosome 3"/>
</dbReference>
<evidence type="ECO:0000256" key="1">
    <source>
        <dbReference type="SAM" id="Coils"/>
    </source>
</evidence>
<feature type="coiled-coil region" evidence="1">
    <location>
        <begin position="810"/>
        <end position="844"/>
    </location>
</feature>
<accession>A0A4Z1SRR3</accession>
<comment type="caution">
    <text evidence="3">The sequence shown here is derived from an EMBL/GenBank/DDBJ whole genome shotgun (WGS) entry which is preliminary data.</text>
</comment>
<dbReference type="OrthoDB" id="10255206at2759"/>
<feature type="compositionally biased region" description="Polar residues" evidence="2">
    <location>
        <begin position="336"/>
        <end position="345"/>
    </location>
</feature>
<dbReference type="EMBL" id="VDLU01000003">
    <property type="protein sequence ID" value="TNJ27675.1"/>
    <property type="molecule type" value="Genomic_DNA"/>
</dbReference>
<evidence type="ECO:0000256" key="2">
    <source>
        <dbReference type="SAM" id="MobiDB-lite"/>
    </source>
</evidence>
<feature type="compositionally biased region" description="Polar residues" evidence="2">
    <location>
        <begin position="456"/>
        <end position="473"/>
    </location>
</feature>
<feature type="compositionally biased region" description="Polar residues" evidence="2">
    <location>
        <begin position="571"/>
        <end position="590"/>
    </location>
</feature>
<evidence type="ECO:0000313" key="3">
    <source>
        <dbReference type="EMBL" id="TNJ27675.1"/>
    </source>
</evidence>
<dbReference type="AlphaFoldDB" id="A0A4Z1SRR3"/>
<feature type="compositionally biased region" description="Polar residues" evidence="2">
    <location>
        <begin position="496"/>
        <end position="514"/>
    </location>
</feature>
<reference evidence="3 4" key="1">
    <citation type="submission" date="2019-05" db="EMBL/GenBank/DDBJ databases">
        <title>The compact genome of Giardia muris reveals important steps in the evolution of intestinal protozoan parasites.</title>
        <authorList>
            <person name="Xu F."/>
            <person name="Jimenez-Gonzalez A."/>
            <person name="Einarsson E."/>
            <person name="Astvaldsson A."/>
            <person name="Peirasmaki D."/>
            <person name="Eckmann L."/>
            <person name="Andersson J.O."/>
            <person name="Svard S.G."/>
            <person name="Jerlstrom-Hultqvist J."/>
        </authorList>
    </citation>
    <scope>NUCLEOTIDE SEQUENCE [LARGE SCALE GENOMIC DNA]</scope>
    <source>
        <strain evidence="3 4">Roberts-Thomson</strain>
    </source>
</reference>
<feature type="region of interest" description="Disordered" evidence="2">
    <location>
        <begin position="487"/>
        <end position="590"/>
    </location>
</feature>
<feature type="region of interest" description="Disordered" evidence="2">
    <location>
        <begin position="448"/>
        <end position="473"/>
    </location>
</feature>
<keyword evidence="1" id="KW-0175">Coiled coil</keyword>
<name>A0A4Z1SRR3_GIAMU</name>
<dbReference type="VEuPathDB" id="GiardiaDB:GMRT_23273"/>
<evidence type="ECO:0000313" key="4">
    <source>
        <dbReference type="Proteomes" id="UP000315496"/>
    </source>
</evidence>
<organism evidence="3 4">
    <name type="scientific">Giardia muris</name>
    <dbReference type="NCBI Taxonomy" id="5742"/>
    <lineage>
        <taxon>Eukaryota</taxon>
        <taxon>Metamonada</taxon>
        <taxon>Diplomonadida</taxon>
        <taxon>Hexamitidae</taxon>
        <taxon>Giardiinae</taxon>
        <taxon>Giardia</taxon>
    </lineage>
</organism>
<feature type="compositionally biased region" description="Basic and acidic residues" evidence="2">
    <location>
        <begin position="520"/>
        <end position="530"/>
    </location>
</feature>
<feature type="region of interest" description="Disordered" evidence="2">
    <location>
        <begin position="326"/>
        <end position="426"/>
    </location>
</feature>
<feature type="compositionally biased region" description="Low complexity" evidence="2">
    <location>
        <begin position="559"/>
        <end position="570"/>
    </location>
</feature>
<feature type="coiled-coil region" evidence="1">
    <location>
        <begin position="616"/>
        <end position="692"/>
    </location>
</feature>
<protein>
    <submittedName>
        <fullName evidence="3">Uncharacterized protein</fullName>
    </submittedName>
</protein>
<gene>
    <name evidence="3" type="ORF">GMRT_23273</name>
</gene>
<feature type="compositionally biased region" description="Basic and acidic residues" evidence="2">
    <location>
        <begin position="378"/>
        <end position="390"/>
    </location>
</feature>